<dbReference type="Gene3D" id="3.40.50.720">
    <property type="entry name" value="NAD(P)-binding Rossmann-like Domain"/>
    <property type="match status" value="1"/>
</dbReference>
<comment type="similarity">
    <text evidence="12">Belongs to the tetrahydrofolate dehydrogenase/cyclohydrolase family.</text>
</comment>
<dbReference type="GO" id="GO:0009086">
    <property type="term" value="P:methionine biosynthetic process"/>
    <property type="evidence" value="ECO:0007669"/>
    <property type="project" value="UniProtKB-KW"/>
</dbReference>
<keyword evidence="5 12" id="KW-0658">Purine biosynthesis</keyword>
<accession>A0A6M2BPZ1</accession>
<comment type="subunit">
    <text evidence="2 12">Homodimer.</text>
</comment>
<comment type="pathway">
    <text evidence="1 12">One-carbon metabolism; tetrahydrofolate interconversion.</text>
</comment>
<evidence type="ECO:0000259" key="13">
    <source>
        <dbReference type="Pfam" id="PF00763"/>
    </source>
</evidence>
<comment type="function">
    <text evidence="12">Catalyzes the oxidation of 5,10-methylenetetrahydrofolate to 5,10-methenyltetrahydrofolate and then the hydrolysis of 5,10-methenyltetrahydrofolate to 10-formyltetrahydrofolate.</text>
</comment>
<dbReference type="Pfam" id="PF02882">
    <property type="entry name" value="THF_DHG_CYH_C"/>
    <property type="match status" value="1"/>
</dbReference>
<dbReference type="PROSITE" id="PS00766">
    <property type="entry name" value="THF_DHG_CYH_1"/>
    <property type="match status" value="1"/>
</dbReference>
<dbReference type="EC" id="3.5.4.9" evidence="12"/>
<dbReference type="InterPro" id="IPR046346">
    <property type="entry name" value="Aminoacid_DH-like_N_sf"/>
</dbReference>
<evidence type="ECO:0000256" key="3">
    <source>
        <dbReference type="ARBA" id="ARBA00022563"/>
    </source>
</evidence>
<dbReference type="Gene3D" id="3.40.50.10860">
    <property type="entry name" value="Leucine Dehydrogenase, chain A, domain 1"/>
    <property type="match status" value="1"/>
</dbReference>
<dbReference type="PRINTS" id="PR00085">
    <property type="entry name" value="THFDHDRGNASE"/>
</dbReference>
<evidence type="ECO:0000256" key="12">
    <source>
        <dbReference type="HAMAP-Rule" id="MF_01576"/>
    </source>
</evidence>
<dbReference type="InterPro" id="IPR020867">
    <property type="entry name" value="THF_DH/CycHdrlase_CS"/>
</dbReference>
<keyword evidence="16" id="KW-1185">Reference proteome</keyword>
<dbReference type="PANTHER" id="PTHR48099">
    <property type="entry name" value="C-1-TETRAHYDROFOLATE SYNTHASE, CYTOPLASMIC-RELATED"/>
    <property type="match status" value="1"/>
</dbReference>
<comment type="caution">
    <text evidence="12">Lacks conserved residue(s) required for the propagation of feature annotation.</text>
</comment>
<keyword evidence="7 12" id="KW-0521">NADP</keyword>
<evidence type="ECO:0000256" key="2">
    <source>
        <dbReference type="ARBA" id="ARBA00011738"/>
    </source>
</evidence>
<dbReference type="InterPro" id="IPR020630">
    <property type="entry name" value="THF_DH/CycHdrlase_cat_dom"/>
</dbReference>
<keyword evidence="4 12" id="KW-0028">Amino-acid biosynthesis</keyword>
<evidence type="ECO:0000256" key="6">
    <source>
        <dbReference type="ARBA" id="ARBA00022801"/>
    </source>
</evidence>
<dbReference type="RefSeq" id="WP_166253776.1">
    <property type="nucleotide sequence ID" value="NZ_JAAMOW010000003.1"/>
</dbReference>
<evidence type="ECO:0000256" key="10">
    <source>
        <dbReference type="ARBA" id="ARBA00023167"/>
    </source>
</evidence>
<evidence type="ECO:0000256" key="9">
    <source>
        <dbReference type="ARBA" id="ARBA00023102"/>
    </source>
</evidence>
<evidence type="ECO:0000256" key="11">
    <source>
        <dbReference type="ARBA" id="ARBA00023268"/>
    </source>
</evidence>
<protein>
    <recommendedName>
        <fullName evidence="12">Bifunctional protein FolD</fullName>
    </recommendedName>
    <domain>
        <recommendedName>
            <fullName evidence="12">Methylenetetrahydrofolate dehydrogenase</fullName>
            <ecNumber evidence="12">1.5.1.5</ecNumber>
        </recommendedName>
    </domain>
    <domain>
        <recommendedName>
            <fullName evidence="12">Methenyltetrahydrofolate cyclohydrolase</fullName>
            <ecNumber evidence="12">3.5.4.9</ecNumber>
        </recommendedName>
    </domain>
</protein>
<keyword evidence="9 12" id="KW-0368">Histidine biosynthesis</keyword>
<dbReference type="GO" id="GO:0006164">
    <property type="term" value="P:purine nucleotide biosynthetic process"/>
    <property type="evidence" value="ECO:0007669"/>
    <property type="project" value="UniProtKB-KW"/>
</dbReference>
<dbReference type="EC" id="1.5.1.5" evidence="12"/>
<dbReference type="GO" id="GO:0005829">
    <property type="term" value="C:cytosol"/>
    <property type="evidence" value="ECO:0007669"/>
    <property type="project" value="TreeGrafter"/>
</dbReference>
<dbReference type="InterPro" id="IPR036291">
    <property type="entry name" value="NAD(P)-bd_dom_sf"/>
</dbReference>
<feature type="domain" description="Tetrahydrofolate dehydrogenase/cyclohydrolase catalytic" evidence="13">
    <location>
        <begin position="6"/>
        <end position="121"/>
    </location>
</feature>
<name>A0A6M2BPZ1_9GAMM</name>
<feature type="domain" description="Tetrahydrofolate dehydrogenase/cyclohydrolase NAD(P)-binding" evidence="14">
    <location>
        <begin position="140"/>
        <end position="279"/>
    </location>
</feature>
<keyword evidence="3 12" id="KW-0554">One-carbon metabolism</keyword>
<comment type="caution">
    <text evidence="15">The sequence shown here is derived from an EMBL/GenBank/DDBJ whole genome shotgun (WGS) entry which is preliminary data.</text>
</comment>
<dbReference type="GO" id="GO:0000105">
    <property type="term" value="P:L-histidine biosynthetic process"/>
    <property type="evidence" value="ECO:0007669"/>
    <property type="project" value="UniProtKB-KW"/>
</dbReference>
<organism evidence="15 16">
    <name type="scientific">Solimonas terrae</name>
    <dbReference type="NCBI Taxonomy" id="1396819"/>
    <lineage>
        <taxon>Bacteria</taxon>
        <taxon>Pseudomonadati</taxon>
        <taxon>Pseudomonadota</taxon>
        <taxon>Gammaproteobacteria</taxon>
        <taxon>Nevskiales</taxon>
        <taxon>Nevskiaceae</taxon>
        <taxon>Solimonas</taxon>
    </lineage>
</organism>
<gene>
    <name evidence="12 15" type="primary">folD</name>
    <name evidence="15" type="ORF">G7Y85_06595</name>
</gene>
<dbReference type="NCBIfam" id="NF008058">
    <property type="entry name" value="PRK10792.1"/>
    <property type="match status" value="1"/>
</dbReference>
<dbReference type="PANTHER" id="PTHR48099:SF5">
    <property type="entry name" value="C-1-TETRAHYDROFOLATE SYNTHASE, CYTOPLASMIC"/>
    <property type="match status" value="1"/>
</dbReference>
<reference evidence="15 16" key="1">
    <citation type="journal article" date="2014" name="Int. J. Syst. Evol. Microbiol.">
        <title>Solimonas terrae sp. nov., isolated from soil.</title>
        <authorList>
            <person name="Kim S.J."/>
            <person name="Moon J.Y."/>
            <person name="Weon H.Y."/>
            <person name="Ahn J.H."/>
            <person name="Chen W.M."/>
            <person name="Kwon S.W."/>
        </authorList>
    </citation>
    <scope>NUCLEOTIDE SEQUENCE [LARGE SCALE GENOMIC DNA]</scope>
    <source>
        <strain evidence="15 16">KIS83-12</strain>
    </source>
</reference>
<feature type="binding site" evidence="12">
    <location>
        <begin position="166"/>
        <end position="168"/>
    </location>
    <ligand>
        <name>NADP(+)</name>
        <dbReference type="ChEBI" id="CHEBI:58349"/>
    </ligand>
</feature>
<evidence type="ECO:0000259" key="14">
    <source>
        <dbReference type="Pfam" id="PF02882"/>
    </source>
</evidence>
<evidence type="ECO:0000256" key="5">
    <source>
        <dbReference type="ARBA" id="ARBA00022755"/>
    </source>
</evidence>
<dbReference type="FunFam" id="3.40.50.720:FF:000006">
    <property type="entry name" value="Bifunctional protein FolD"/>
    <property type="match status" value="1"/>
</dbReference>
<comment type="catalytic activity">
    <reaction evidence="12">
        <text>(6R)-5,10-methylene-5,6,7,8-tetrahydrofolate + NADP(+) = (6R)-5,10-methenyltetrahydrofolate + NADPH</text>
        <dbReference type="Rhea" id="RHEA:22812"/>
        <dbReference type="ChEBI" id="CHEBI:15636"/>
        <dbReference type="ChEBI" id="CHEBI:57455"/>
        <dbReference type="ChEBI" id="CHEBI:57783"/>
        <dbReference type="ChEBI" id="CHEBI:58349"/>
        <dbReference type="EC" id="1.5.1.5"/>
    </reaction>
</comment>
<dbReference type="GO" id="GO:0004477">
    <property type="term" value="F:methenyltetrahydrofolate cyclohydrolase activity"/>
    <property type="evidence" value="ECO:0007669"/>
    <property type="project" value="UniProtKB-UniRule"/>
</dbReference>
<sequence>MSAQLIDGKAVAAAVHERVRTAVAARTAAGRRAPALATVLVGADPASEIYVRNKRLTCEKVGVRSVPMHFAADIGETELLAAVDALNADEDIDGILVQLPLPAHIDAIRVTERIRADKDVDGFHPYNIGRLAQRLPVLRPCTPYGVIELLKSAGETFKGKRAVVVGASNHVGRPMMLELMLAGATATCCHRFTADVAGEVARADIVVAAVGKPRMVQGDWIKPGATVIDIGINRLPDGKLCGDVDFDAARERAAFITPVPGGVGPMTVAMLMQNTLTACVAREGAAAEATRNR</sequence>
<evidence type="ECO:0000313" key="16">
    <source>
        <dbReference type="Proteomes" id="UP000472676"/>
    </source>
</evidence>
<evidence type="ECO:0000256" key="4">
    <source>
        <dbReference type="ARBA" id="ARBA00022605"/>
    </source>
</evidence>
<dbReference type="PROSITE" id="PS00767">
    <property type="entry name" value="THF_DHG_CYH_2"/>
    <property type="match status" value="1"/>
</dbReference>
<feature type="binding site" evidence="12">
    <location>
        <position position="232"/>
    </location>
    <ligand>
        <name>NADP(+)</name>
        <dbReference type="ChEBI" id="CHEBI:58349"/>
    </ligand>
</feature>
<keyword evidence="8 12" id="KW-0560">Oxidoreductase</keyword>
<dbReference type="Pfam" id="PF00763">
    <property type="entry name" value="THF_DHG_CYH"/>
    <property type="match status" value="1"/>
</dbReference>
<dbReference type="SUPFAM" id="SSF53223">
    <property type="entry name" value="Aminoacid dehydrogenase-like, N-terminal domain"/>
    <property type="match status" value="1"/>
</dbReference>
<dbReference type="InterPro" id="IPR020631">
    <property type="entry name" value="THF_DH/CycHdrlase_NAD-bd_dom"/>
</dbReference>
<evidence type="ECO:0000256" key="8">
    <source>
        <dbReference type="ARBA" id="ARBA00023002"/>
    </source>
</evidence>
<keyword evidence="6 12" id="KW-0378">Hydrolase</keyword>
<dbReference type="InterPro" id="IPR000672">
    <property type="entry name" value="THF_DH/CycHdrlase"/>
</dbReference>
<proteinExistence type="inferred from homology"/>
<dbReference type="UniPathway" id="UPA00193"/>
<dbReference type="CDD" id="cd01080">
    <property type="entry name" value="NAD_bind_m-THF_DH_Cyclohyd"/>
    <property type="match status" value="1"/>
</dbReference>
<dbReference type="EMBL" id="JAAMOW010000003">
    <property type="protein sequence ID" value="NGY04424.1"/>
    <property type="molecule type" value="Genomic_DNA"/>
</dbReference>
<keyword evidence="11 12" id="KW-0511">Multifunctional enzyme</keyword>
<comment type="catalytic activity">
    <reaction evidence="12">
        <text>(6R)-5,10-methenyltetrahydrofolate + H2O = (6R)-10-formyltetrahydrofolate + H(+)</text>
        <dbReference type="Rhea" id="RHEA:23700"/>
        <dbReference type="ChEBI" id="CHEBI:15377"/>
        <dbReference type="ChEBI" id="CHEBI:15378"/>
        <dbReference type="ChEBI" id="CHEBI:57455"/>
        <dbReference type="ChEBI" id="CHEBI:195366"/>
        <dbReference type="EC" id="3.5.4.9"/>
    </reaction>
</comment>
<dbReference type="Proteomes" id="UP000472676">
    <property type="component" value="Unassembled WGS sequence"/>
</dbReference>
<dbReference type="GO" id="GO:0035999">
    <property type="term" value="P:tetrahydrofolate interconversion"/>
    <property type="evidence" value="ECO:0007669"/>
    <property type="project" value="UniProtKB-UniRule"/>
</dbReference>
<evidence type="ECO:0000256" key="1">
    <source>
        <dbReference type="ARBA" id="ARBA00004777"/>
    </source>
</evidence>
<evidence type="ECO:0000313" key="15">
    <source>
        <dbReference type="EMBL" id="NGY04424.1"/>
    </source>
</evidence>
<dbReference type="AlphaFoldDB" id="A0A6M2BPZ1"/>
<keyword evidence="10 12" id="KW-0486">Methionine biosynthesis</keyword>
<evidence type="ECO:0000256" key="7">
    <source>
        <dbReference type="ARBA" id="ARBA00022857"/>
    </source>
</evidence>
<dbReference type="SUPFAM" id="SSF51735">
    <property type="entry name" value="NAD(P)-binding Rossmann-fold domains"/>
    <property type="match status" value="1"/>
</dbReference>
<dbReference type="HAMAP" id="MF_01576">
    <property type="entry name" value="THF_DHG_CYH"/>
    <property type="match status" value="1"/>
</dbReference>
<dbReference type="GO" id="GO:0004488">
    <property type="term" value="F:methylenetetrahydrofolate dehydrogenase (NADP+) activity"/>
    <property type="evidence" value="ECO:0007669"/>
    <property type="project" value="UniProtKB-UniRule"/>
</dbReference>
<dbReference type="FunFam" id="3.40.50.10860:FF:000005">
    <property type="entry name" value="C-1-tetrahydrofolate synthase, cytoplasmic, putative"/>
    <property type="match status" value="1"/>
</dbReference>